<evidence type="ECO:0000256" key="14">
    <source>
        <dbReference type="RuleBase" id="RU004347"/>
    </source>
</evidence>
<evidence type="ECO:0000256" key="2">
    <source>
        <dbReference type="ARBA" id="ARBA00002632"/>
    </source>
</evidence>
<comment type="function">
    <text evidence="2 13 14">Catalyzes the synthesis of activated sulfate.</text>
</comment>
<dbReference type="GO" id="GO:0004020">
    <property type="term" value="F:adenylylsulfate kinase activity"/>
    <property type="evidence" value="ECO:0007669"/>
    <property type="project" value="UniProtKB-EC"/>
</dbReference>
<comment type="pathway">
    <text evidence="3 13 14">Sulfur metabolism; hydrogen sulfide biosynthesis; sulfite from sulfate: step 2/3.</text>
</comment>
<evidence type="ECO:0000256" key="12">
    <source>
        <dbReference type="ARBA" id="ARBA00031464"/>
    </source>
</evidence>
<evidence type="ECO:0000256" key="13">
    <source>
        <dbReference type="HAMAP-Rule" id="MF_00065"/>
    </source>
</evidence>
<dbReference type="PANTHER" id="PTHR11055:SF1">
    <property type="entry name" value="PAPS SYNTHETASE, ISOFORM D"/>
    <property type="match status" value="1"/>
</dbReference>
<evidence type="ECO:0000256" key="8">
    <source>
        <dbReference type="ARBA" id="ARBA00022777"/>
    </source>
</evidence>
<dbReference type="PANTHER" id="PTHR11055">
    <property type="entry name" value="BIFUNCTIONAL 3'-PHOSPHOADENOSINE 5'-PHOSPHOSULFATE SYNTHASE"/>
    <property type="match status" value="1"/>
</dbReference>
<evidence type="ECO:0000256" key="9">
    <source>
        <dbReference type="ARBA" id="ARBA00022840"/>
    </source>
</evidence>
<protein>
    <recommendedName>
        <fullName evidence="5 13">Adenylyl-sulfate kinase</fullName>
        <ecNumber evidence="5 13">2.7.1.25</ecNumber>
    </recommendedName>
    <alternativeName>
        <fullName evidence="11 13">APS kinase</fullName>
    </alternativeName>
    <alternativeName>
        <fullName evidence="12 13">ATP adenosine-5'-phosphosulfate 3'-phosphotransferase</fullName>
    </alternativeName>
    <alternativeName>
        <fullName evidence="10 13">Adenosine-5'-phosphosulfate kinase</fullName>
    </alternativeName>
</protein>
<dbReference type="HAMAP" id="MF_00065">
    <property type="entry name" value="Adenylyl_sulf_kinase"/>
    <property type="match status" value="1"/>
</dbReference>
<comment type="similarity">
    <text evidence="4 13 14">Belongs to the APS kinase family.</text>
</comment>
<dbReference type="InterPro" id="IPR002891">
    <property type="entry name" value="APS"/>
</dbReference>
<feature type="active site" description="Phosphoserine intermediate" evidence="13">
    <location>
        <position position="107"/>
    </location>
</feature>
<sequence>MVNEDIVWHQQSIKKQEYHEKNHHKSLLIWLTGLSGSGKSTIANAVARELFEKNYQVIVLDGDNVRHGLNKDLGFSDEDRTENIRRIGEVAKLFIEQGTIVITAFISPFQEDRDLVRQLMEEGEFHEVYVKCDLQTCEKRDPKGLYKKARNGDISFFTGISSPYEEPKTPELVLDTSSHNQNECKNQLIKYIIANAR</sequence>
<evidence type="ECO:0000256" key="11">
    <source>
        <dbReference type="ARBA" id="ARBA00031393"/>
    </source>
</evidence>
<evidence type="ECO:0000313" key="17">
    <source>
        <dbReference type="Proteomes" id="UP001211894"/>
    </source>
</evidence>
<feature type="binding site" evidence="13">
    <location>
        <begin position="33"/>
        <end position="40"/>
    </location>
    <ligand>
        <name>ATP</name>
        <dbReference type="ChEBI" id="CHEBI:30616"/>
    </ligand>
</feature>
<dbReference type="NCBIfam" id="TIGR00455">
    <property type="entry name" value="apsK"/>
    <property type="match status" value="1"/>
</dbReference>
<gene>
    <name evidence="13 16" type="primary">cysC</name>
    <name evidence="16" type="ORF">PJ311_04790</name>
</gene>
<dbReference type="EMBL" id="JAQKAB010000002">
    <property type="protein sequence ID" value="MDA7025928.1"/>
    <property type="molecule type" value="Genomic_DNA"/>
</dbReference>
<reference evidence="16 17" key="1">
    <citation type="submission" date="2023-01" db="EMBL/GenBank/DDBJ databases">
        <title>Bacillus changyiensis sp. nov., isolated from a coastal deposit.</title>
        <authorList>
            <person name="Xiao G."/>
            <person name="Lai Q."/>
            <person name="Hu Z."/>
            <person name="Shao Z."/>
        </authorList>
    </citation>
    <scope>NUCLEOTIDE SEQUENCE [LARGE SCALE GENOMIC DNA]</scope>
    <source>
        <strain evidence="16 17">CLL-7-23</strain>
    </source>
</reference>
<dbReference type="CDD" id="cd02027">
    <property type="entry name" value="APSK"/>
    <property type="match status" value="1"/>
</dbReference>
<dbReference type="EC" id="2.7.1.25" evidence="5 13"/>
<name>A0ABT4X138_9BACI</name>
<dbReference type="Gene3D" id="3.40.50.300">
    <property type="entry name" value="P-loop containing nucleotide triphosphate hydrolases"/>
    <property type="match status" value="1"/>
</dbReference>
<evidence type="ECO:0000256" key="3">
    <source>
        <dbReference type="ARBA" id="ARBA00004806"/>
    </source>
</evidence>
<dbReference type="InterPro" id="IPR027417">
    <property type="entry name" value="P-loop_NTPase"/>
</dbReference>
<keyword evidence="9 13" id="KW-0067">ATP-binding</keyword>
<dbReference type="Pfam" id="PF01583">
    <property type="entry name" value="APS_kinase"/>
    <property type="match status" value="1"/>
</dbReference>
<dbReference type="RefSeq" id="WP_271339770.1">
    <property type="nucleotide sequence ID" value="NZ_JAQKAB010000002.1"/>
</dbReference>
<dbReference type="SUPFAM" id="SSF52540">
    <property type="entry name" value="P-loop containing nucleoside triphosphate hydrolases"/>
    <property type="match status" value="1"/>
</dbReference>
<evidence type="ECO:0000259" key="15">
    <source>
        <dbReference type="Pfam" id="PF01583"/>
    </source>
</evidence>
<evidence type="ECO:0000256" key="4">
    <source>
        <dbReference type="ARBA" id="ARBA00007008"/>
    </source>
</evidence>
<evidence type="ECO:0000256" key="7">
    <source>
        <dbReference type="ARBA" id="ARBA00022741"/>
    </source>
</evidence>
<organism evidence="16 17">
    <name type="scientific">Bacillus changyiensis</name>
    <dbReference type="NCBI Taxonomy" id="3004103"/>
    <lineage>
        <taxon>Bacteria</taxon>
        <taxon>Bacillati</taxon>
        <taxon>Bacillota</taxon>
        <taxon>Bacilli</taxon>
        <taxon>Bacillales</taxon>
        <taxon>Bacillaceae</taxon>
        <taxon>Bacillus</taxon>
    </lineage>
</organism>
<keyword evidence="8 13" id="KW-0418">Kinase</keyword>
<dbReference type="InterPro" id="IPR059117">
    <property type="entry name" value="APS_kinase_dom"/>
</dbReference>
<proteinExistence type="inferred from homology"/>
<comment type="catalytic activity">
    <reaction evidence="1 13 14">
        <text>adenosine 5'-phosphosulfate + ATP = 3'-phosphoadenylyl sulfate + ADP + H(+)</text>
        <dbReference type="Rhea" id="RHEA:24152"/>
        <dbReference type="ChEBI" id="CHEBI:15378"/>
        <dbReference type="ChEBI" id="CHEBI:30616"/>
        <dbReference type="ChEBI" id="CHEBI:58243"/>
        <dbReference type="ChEBI" id="CHEBI:58339"/>
        <dbReference type="ChEBI" id="CHEBI:456216"/>
        <dbReference type="EC" id="2.7.1.25"/>
    </reaction>
</comment>
<accession>A0ABT4X138</accession>
<keyword evidence="6 13" id="KW-0808">Transferase</keyword>
<dbReference type="NCBIfam" id="NF003013">
    <property type="entry name" value="PRK03846.1"/>
    <property type="match status" value="1"/>
</dbReference>
<feature type="domain" description="APS kinase" evidence="15">
    <location>
        <begin position="26"/>
        <end position="175"/>
    </location>
</feature>
<evidence type="ECO:0000313" key="16">
    <source>
        <dbReference type="EMBL" id="MDA7025928.1"/>
    </source>
</evidence>
<keyword evidence="7 13" id="KW-0547">Nucleotide-binding</keyword>
<dbReference type="Proteomes" id="UP001211894">
    <property type="component" value="Unassembled WGS sequence"/>
</dbReference>
<dbReference type="NCBIfam" id="NF004041">
    <property type="entry name" value="PRK05541.1"/>
    <property type="match status" value="1"/>
</dbReference>
<evidence type="ECO:0000256" key="6">
    <source>
        <dbReference type="ARBA" id="ARBA00022679"/>
    </source>
</evidence>
<evidence type="ECO:0000256" key="1">
    <source>
        <dbReference type="ARBA" id="ARBA00001823"/>
    </source>
</evidence>
<evidence type="ECO:0000256" key="5">
    <source>
        <dbReference type="ARBA" id="ARBA00012121"/>
    </source>
</evidence>
<evidence type="ECO:0000256" key="10">
    <source>
        <dbReference type="ARBA" id="ARBA00029724"/>
    </source>
</evidence>
<comment type="caution">
    <text evidence="16">The sequence shown here is derived from an EMBL/GenBank/DDBJ whole genome shotgun (WGS) entry which is preliminary data.</text>
</comment>
<keyword evidence="17" id="KW-1185">Reference proteome</keyword>
<keyword evidence="13" id="KW-0597">Phosphoprotein</keyword>